<dbReference type="EMBL" id="BARS01027305">
    <property type="protein sequence ID" value="GAG10446.1"/>
    <property type="molecule type" value="Genomic_DNA"/>
</dbReference>
<name>X0WCR0_9ZZZZ</name>
<evidence type="ECO:0000313" key="1">
    <source>
        <dbReference type="EMBL" id="GAG10446.1"/>
    </source>
</evidence>
<feature type="non-terminal residue" evidence="1">
    <location>
        <position position="1"/>
    </location>
</feature>
<dbReference type="AlphaFoldDB" id="X0WCR0"/>
<gene>
    <name evidence="1" type="ORF">S01H1_42903</name>
</gene>
<sequence>DQYFHDKDKSKCWVSYDSPGYKDFILKKLETPEGEGEAYRYLLVNGWIPFSKETLAKIGAKYKGSSFFLGAQHLPEEWKEQILDRASVSEGEYMEDTNTEHTKSLGTEVQGAWIVDGEIHLAKISRKVEAIVTSDFTLAMEDEEE</sequence>
<reference evidence="1" key="1">
    <citation type="journal article" date="2014" name="Front. Microbiol.">
        <title>High frequency of phylogenetically diverse reductive dehalogenase-homologous genes in deep subseafloor sedimentary metagenomes.</title>
        <authorList>
            <person name="Kawai M."/>
            <person name="Futagami T."/>
            <person name="Toyoda A."/>
            <person name="Takaki Y."/>
            <person name="Nishi S."/>
            <person name="Hori S."/>
            <person name="Arai W."/>
            <person name="Tsubouchi T."/>
            <person name="Morono Y."/>
            <person name="Uchiyama I."/>
            <person name="Ito T."/>
            <person name="Fujiyama A."/>
            <person name="Inagaki F."/>
            <person name="Takami H."/>
        </authorList>
    </citation>
    <scope>NUCLEOTIDE SEQUENCE</scope>
    <source>
        <strain evidence="1">Expedition CK06-06</strain>
    </source>
</reference>
<protein>
    <submittedName>
        <fullName evidence="1">Uncharacterized protein</fullName>
    </submittedName>
</protein>
<organism evidence="1">
    <name type="scientific">marine sediment metagenome</name>
    <dbReference type="NCBI Taxonomy" id="412755"/>
    <lineage>
        <taxon>unclassified sequences</taxon>
        <taxon>metagenomes</taxon>
        <taxon>ecological metagenomes</taxon>
    </lineage>
</organism>
<comment type="caution">
    <text evidence="1">The sequence shown here is derived from an EMBL/GenBank/DDBJ whole genome shotgun (WGS) entry which is preliminary data.</text>
</comment>
<proteinExistence type="predicted"/>
<accession>X0WCR0</accession>